<accession>A0ABQ2ILN7</accession>
<evidence type="ECO:0000313" key="2">
    <source>
        <dbReference type="Proteomes" id="UP000597656"/>
    </source>
</evidence>
<evidence type="ECO:0008006" key="3">
    <source>
        <dbReference type="Google" id="ProtNLM"/>
    </source>
</evidence>
<dbReference type="Pfam" id="PF11305">
    <property type="entry name" value="DUF3107"/>
    <property type="match status" value="1"/>
</dbReference>
<comment type="caution">
    <text evidence="1">The sequence shown here is derived from an EMBL/GenBank/DDBJ whole genome shotgun (WGS) entry which is preliminary data.</text>
</comment>
<dbReference type="EMBL" id="BMNC01000010">
    <property type="protein sequence ID" value="GGN12698.1"/>
    <property type="molecule type" value="Genomic_DNA"/>
</dbReference>
<keyword evidence="2" id="KW-1185">Reference proteome</keyword>
<evidence type="ECO:0000313" key="1">
    <source>
        <dbReference type="EMBL" id="GGN12698.1"/>
    </source>
</evidence>
<proteinExistence type="predicted"/>
<dbReference type="Proteomes" id="UP000597656">
    <property type="component" value="Unassembled WGS sequence"/>
</dbReference>
<dbReference type="InterPro" id="IPR021456">
    <property type="entry name" value="DUF3107"/>
</dbReference>
<sequence>MSTEVSVEVRIGVADSGRELVVTSELNPSEVETLVADAVSGKSSVLSLVDVKGARFVVPAGRVAYVEIGPQDSRKVGFGA</sequence>
<protein>
    <recommendedName>
        <fullName evidence="3">ATP-binding protein</fullName>
    </recommendedName>
</protein>
<organism evidence="1 2">
    <name type="scientific">Lentzea pudingi</name>
    <dbReference type="NCBI Taxonomy" id="1789439"/>
    <lineage>
        <taxon>Bacteria</taxon>
        <taxon>Bacillati</taxon>
        <taxon>Actinomycetota</taxon>
        <taxon>Actinomycetes</taxon>
        <taxon>Pseudonocardiales</taxon>
        <taxon>Pseudonocardiaceae</taxon>
        <taxon>Lentzea</taxon>
    </lineage>
</organism>
<name>A0ABQ2ILN7_9PSEU</name>
<gene>
    <name evidence="1" type="ORF">GCM10011609_61270</name>
</gene>
<reference evidence="2" key="1">
    <citation type="journal article" date="2019" name="Int. J. Syst. Evol. Microbiol.">
        <title>The Global Catalogue of Microorganisms (GCM) 10K type strain sequencing project: providing services to taxonomists for standard genome sequencing and annotation.</title>
        <authorList>
            <consortium name="The Broad Institute Genomics Platform"/>
            <consortium name="The Broad Institute Genome Sequencing Center for Infectious Disease"/>
            <person name="Wu L."/>
            <person name="Ma J."/>
        </authorList>
    </citation>
    <scope>NUCLEOTIDE SEQUENCE [LARGE SCALE GENOMIC DNA]</scope>
    <source>
        <strain evidence="2">CGMCC 4.7319</strain>
    </source>
</reference>